<evidence type="ECO:0000313" key="2">
    <source>
        <dbReference type="WBParaSite" id="PS1159_v2.g12316.t1"/>
    </source>
</evidence>
<accession>A0AC35F201</accession>
<name>A0AC35F201_9BILA</name>
<reference evidence="2" key="1">
    <citation type="submission" date="2022-11" db="UniProtKB">
        <authorList>
            <consortium name="WormBaseParasite"/>
        </authorList>
    </citation>
    <scope>IDENTIFICATION</scope>
</reference>
<dbReference type="WBParaSite" id="PS1159_v2.g12316.t1">
    <property type="protein sequence ID" value="PS1159_v2.g12316.t1"/>
    <property type="gene ID" value="PS1159_v2.g12316"/>
</dbReference>
<sequence>MPSGPEGDNDKTLKPFGELSYHEEEMQGPIPDITDDDLRTVYSFCKLLPRLEMIGKVRKSRVTRATCERLIVVLTPMFNKSSSNKPLI</sequence>
<organism evidence="1 2">
    <name type="scientific">Panagrolaimus sp. PS1159</name>
    <dbReference type="NCBI Taxonomy" id="55785"/>
    <lineage>
        <taxon>Eukaryota</taxon>
        <taxon>Metazoa</taxon>
        <taxon>Ecdysozoa</taxon>
        <taxon>Nematoda</taxon>
        <taxon>Chromadorea</taxon>
        <taxon>Rhabditida</taxon>
        <taxon>Tylenchina</taxon>
        <taxon>Panagrolaimomorpha</taxon>
        <taxon>Panagrolaimoidea</taxon>
        <taxon>Panagrolaimidae</taxon>
        <taxon>Panagrolaimus</taxon>
    </lineage>
</organism>
<protein>
    <submittedName>
        <fullName evidence="2">Uncharacterized protein</fullName>
    </submittedName>
</protein>
<proteinExistence type="predicted"/>
<dbReference type="Proteomes" id="UP000887580">
    <property type="component" value="Unplaced"/>
</dbReference>
<evidence type="ECO:0000313" key="1">
    <source>
        <dbReference type="Proteomes" id="UP000887580"/>
    </source>
</evidence>